<comment type="caution">
    <text evidence="1">The sequence shown here is derived from an EMBL/GenBank/DDBJ whole genome shotgun (WGS) entry which is preliminary data.</text>
</comment>
<sequence>MKWWVVQLTLFLNDLDEYDGNSENLQEIFNSIKKM</sequence>
<dbReference type="EMBL" id="JACJHX010000005">
    <property type="protein sequence ID" value="MBA9026836.1"/>
    <property type="molecule type" value="Genomic_DNA"/>
</dbReference>
<accession>A0ABR6CP72</accession>
<keyword evidence="2" id="KW-1185">Reference proteome</keyword>
<organism evidence="1 2">
    <name type="scientific">Peribacillus huizhouensis</name>
    <dbReference type="NCBI Taxonomy" id="1501239"/>
    <lineage>
        <taxon>Bacteria</taxon>
        <taxon>Bacillati</taxon>
        <taxon>Bacillota</taxon>
        <taxon>Bacilli</taxon>
        <taxon>Bacillales</taxon>
        <taxon>Bacillaceae</taxon>
        <taxon>Peribacillus</taxon>
    </lineage>
</organism>
<gene>
    <name evidence="1" type="ORF">HNP81_002121</name>
</gene>
<evidence type="ECO:0000313" key="2">
    <source>
        <dbReference type="Proteomes" id="UP000626697"/>
    </source>
</evidence>
<proteinExistence type="predicted"/>
<dbReference type="Proteomes" id="UP000626697">
    <property type="component" value="Unassembled WGS sequence"/>
</dbReference>
<protein>
    <submittedName>
        <fullName evidence="1">Uncharacterized protein</fullName>
    </submittedName>
</protein>
<reference evidence="1 2" key="1">
    <citation type="submission" date="2020-08" db="EMBL/GenBank/DDBJ databases">
        <title>Genomic Encyclopedia of Type Strains, Phase IV (KMG-IV): sequencing the most valuable type-strain genomes for metagenomic binning, comparative biology and taxonomic classification.</title>
        <authorList>
            <person name="Goeker M."/>
        </authorList>
    </citation>
    <scope>NUCLEOTIDE SEQUENCE [LARGE SCALE GENOMIC DNA]</scope>
    <source>
        <strain evidence="1 2">DSM 105481</strain>
    </source>
</reference>
<evidence type="ECO:0000313" key="1">
    <source>
        <dbReference type="EMBL" id="MBA9026836.1"/>
    </source>
</evidence>
<name>A0ABR6CP72_9BACI</name>